<name>A0A2A3ESM5_APICC</name>
<sequence length="101" mass="11405">MSAYGQTLNKKSPVWIKYPYLSTRSAASSSSEERSRSDIGYVHGTIKCRIHGSKGARKKGANTDRDDDAGGCDGRNSMRRHRTGHCGCRHRRQRRRRPGKE</sequence>
<evidence type="ECO:0000313" key="2">
    <source>
        <dbReference type="EMBL" id="PBC34793.1"/>
    </source>
</evidence>
<feature type="compositionally biased region" description="Basic residues" evidence="1">
    <location>
        <begin position="50"/>
        <end position="60"/>
    </location>
</feature>
<organism evidence="2 3">
    <name type="scientific">Apis cerana cerana</name>
    <name type="common">Oriental honeybee</name>
    <dbReference type="NCBI Taxonomy" id="94128"/>
    <lineage>
        <taxon>Eukaryota</taxon>
        <taxon>Metazoa</taxon>
        <taxon>Ecdysozoa</taxon>
        <taxon>Arthropoda</taxon>
        <taxon>Hexapoda</taxon>
        <taxon>Insecta</taxon>
        <taxon>Pterygota</taxon>
        <taxon>Neoptera</taxon>
        <taxon>Endopterygota</taxon>
        <taxon>Hymenoptera</taxon>
        <taxon>Apocrita</taxon>
        <taxon>Aculeata</taxon>
        <taxon>Apoidea</taxon>
        <taxon>Anthophila</taxon>
        <taxon>Apidae</taxon>
        <taxon>Apis</taxon>
    </lineage>
</organism>
<feature type="compositionally biased region" description="Basic residues" evidence="1">
    <location>
        <begin position="77"/>
        <end position="101"/>
    </location>
</feature>
<reference evidence="2 3" key="1">
    <citation type="submission" date="2014-07" db="EMBL/GenBank/DDBJ databases">
        <title>Genomic and transcriptomic analysis on Apis cerana provide comprehensive insights into honey bee biology.</title>
        <authorList>
            <person name="Diao Q."/>
            <person name="Sun L."/>
            <person name="Zheng H."/>
            <person name="Zheng H."/>
            <person name="Xu S."/>
            <person name="Wang S."/>
            <person name="Zeng Z."/>
            <person name="Hu F."/>
            <person name="Su S."/>
            <person name="Wu J."/>
        </authorList>
    </citation>
    <scope>NUCLEOTIDE SEQUENCE [LARGE SCALE GENOMIC DNA]</scope>
    <source>
        <tissue evidence="2">Pupae without intestine</tissue>
    </source>
</reference>
<feature type="region of interest" description="Disordered" evidence="1">
    <location>
        <begin position="50"/>
        <end position="101"/>
    </location>
</feature>
<protein>
    <submittedName>
        <fullName evidence="2">Uncharacterized protein</fullName>
    </submittedName>
</protein>
<proteinExistence type="predicted"/>
<dbReference type="EMBL" id="KZ288186">
    <property type="protein sequence ID" value="PBC34793.1"/>
    <property type="molecule type" value="Genomic_DNA"/>
</dbReference>
<gene>
    <name evidence="2" type="ORF">APICC_07094</name>
</gene>
<keyword evidence="3" id="KW-1185">Reference proteome</keyword>
<evidence type="ECO:0000256" key="1">
    <source>
        <dbReference type="SAM" id="MobiDB-lite"/>
    </source>
</evidence>
<dbReference type="Proteomes" id="UP000242457">
    <property type="component" value="Unassembled WGS sequence"/>
</dbReference>
<accession>A0A2A3ESM5</accession>
<dbReference type="AlphaFoldDB" id="A0A2A3ESM5"/>
<evidence type="ECO:0000313" key="3">
    <source>
        <dbReference type="Proteomes" id="UP000242457"/>
    </source>
</evidence>